<dbReference type="PANTHER" id="PTHR43124">
    <property type="entry name" value="PURINE EFFLUX PUMP PBUE"/>
    <property type="match status" value="1"/>
</dbReference>
<dbReference type="PANTHER" id="PTHR43124:SF3">
    <property type="entry name" value="CHLORAMPHENICOL EFFLUX PUMP RV0191"/>
    <property type="match status" value="1"/>
</dbReference>
<keyword evidence="2" id="KW-1003">Cell membrane</keyword>
<dbReference type="InterPro" id="IPR050189">
    <property type="entry name" value="MFS_Efflux_Transporters"/>
</dbReference>
<comment type="caution">
    <text evidence="8">The sequence shown here is derived from an EMBL/GenBank/DDBJ whole genome shotgun (WGS) entry which is preliminary data.</text>
</comment>
<feature type="transmembrane region" description="Helical" evidence="6">
    <location>
        <begin position="132"/>
        <end position="152"/>
    </location>
</feature>
<dbReference type="SUPFAM" id="SSF103473">
    <property type="entry name" value="MFS general substrate transporter"/>
    <property type="match status" value="1"/>
</dbReference>
<dbReference type="Pfam" id="PF07690">
    <property type="entry name" value="MFS_1"/>
    <property type="match status" value="1"/>
</dbReference>
<protein>
    <submittedName>
        <fullName evidence="8">MFS transporter</fullName>
    </submittedName>
</protein>
<dbReference type="InterPro" id="IPR020846">
    <property type="entry name" value="MFS_dom"/>
</dbReference>
<gene>
    <name evidence="8" type="ORF">CYJ10_14370</name>
</gene>
<evidence type="ECO:0000256" key="6">
    <source>
        <dbReference type="SAM" id="Phobius"/>
    </source>
</evidence>
<organism evidence="8 9">
    <name type="scientific">Cupriavidus pauculus</name>
    <dbReference type="NCBI Taxonomy" id="82633"/>
    <lineage>
        <taxon>Bacteria</taxon>
        <taxon>Pseudomonadati</taxon>
        <taxon>Pseudomonadota</taxon>
        <taxon>Betaproteobacteria</taxon>
        <taxon>Burkholderiales</taxon>
        <taxon>Burkholderiaceae</taxon>
        <taxon>Cupriavidus</taxon>
    </lineage>
</organism>
<name>A0A2N5CBK8_9BURK</name>
<reference evidence="8 9" key="1">
    <citation type="submission" date="2017-12" db="EMBL/GenBank/DDBJ databases">
        <title>Genome sequence of the active heterotrophic nitrifier-denitrifier, Cupriavidus pauculus UM1.</title>
        <authorList>
            <person name="Putonti C."/>
            <person name="Castignetti D."/>
        </authorList>
    </citation>
    <scope>NUCLEOTIDE SEQUENCE [LARGE SCALE GENOMIC DNA]</scope>
    <source>
        <strain evidence="8 9">UM1</strain>
    </source>
</reference>
<evidence type="ECO:0000256" key="4">
    <source>
        <dbReference type="ARBA" id="ARBA00022989"/>
    </source>
</evidence>
<feature type="transmembrane region" description="Helical" evidence="6">
    <location>
        <begin position="298"/>
        <end position="318"/>
    </location>
</feature>
<evidence type="ECO:0000256" key="3">
    <source>
        <dbReference type="ARBA" id="ARBA00022692"/>
    </source>
</evidence>
<sequence length="417" mass="42503">MSSESTMSTPAGLALDTQGTLAGASDVPAPRRQHWAAVLAVAFSAAVFCTTEFMPVGLLRYIAQGLSVSEGAAGWMVSAPGLLAALAAPLVTVLAGRLDRRIVLWALGVLLVLANLTAALAPSFAVLVLGRVLFGVGLGGFWAIGAGIGSRLVEPAAAPKATSVIFAGVSVGMLVGGAAGAWIGEHWGWRAAFGLTTALSVAALLATLACLPPLRVTQRVKVASLWRIVATPAGRLGLLVMMIALIGQFAAYTYITPFLAHEVKLAGTLIPLVLFGYTLVGAAGNFVAGAFAGRAARATLMVAIAMIALPLGGLQAGVAHLVPVLLLLAVWGLGYGAMPVALQVWIDKVSEGAGEAGMALFVMNFQLSIALGAWAGGWLVDSAGIAHTLRVASGLVLAALLLLWRLAGRSDVPTPQV</sequence>
<feature type="transmembrane region" description="Helical" evidence="6">
    <location>
        <begin position="35"/>
        <end position="63"/>
    </location>
</feature>
<dbReference type="EMBL" id="PJRP01000006">
    <property type="protein sequence ID" value="PLP99595.1"/>
    <property type="molecule type" value="Genomic_DNA"/>
</dbReference>
<feature type="transmembrane region" description="Helical" evidence="6">
    <location>
        <begin position="385"/>
        <end position="404"/>
    </location>
</feature>
<dbReference type="CDD" id="cd17324">
    <property type="entry name" value="MFS_NepI_like"/>
    <property type="match status" value="1"/>
</dbReference>
<feature type="transmembrane region" description="Helical" evidence="6">
    <location>
        <begin position="102"/>
        <end position="126"/>
    </location>
</feature>
<dbReference type="Gene3D" id="1.20.1250.20">
    <property type="entry name" value="MFS general substrate transporter like domains"/>
    <property type="match status" value="2"/>
</dbReference>
<dbReference type="GO" id="GO:0022857">
    <property type="term" value="F:transmembrane transporter activity"/>
    <property type="evidence" value="ECO:0007669"/>
    <property type="project" value="InterPro"/>
</dbReference>
<dbReference type="InterPro" id="IPR036259">
    <property type="entry name" value="MFS_trans_sf"/>
</dbReference>
<dbReference type="AlphaFoldDB" id="A0A2N5CBK8"/>
<evidence type="ECO:0000259" key="7">
    <source>
        <dbReference type="PROSITE" id="PS50850"/>
    </source>
</evidence>
<keyword evidence="3 6" id="KW-0812">Transmembrane</keyword>
<dbReference type="InterPro" id="IPR011701">
    <property type="entry name" value="MFS"/>
</dbReference>
<dbReference type="Proteomes" id="UP000234341">
    <property type="component" value="Unassembled WGS sequence"/>
</dbReference>
<dbReference type="OrthoDB" id="9812189at2"/>
<feature type="transmembrane region" description="Helical" evidence="6">
    <location>
        <begin position="324"/>
        <end position="346"/>
    </location>
</feature>
<feature type="transmembrane region" description="Helical" evidence="6">
    <location>
        <begin position="164"/>
        <end position="183"/>
    </location>
</feature>
<comment type="subcellular location">
    <subcellularLocation>
        <location evidence="1">Cell membrane</location>
        <topology evidence="1">Multi-pass membrane protein</topology>
    </subcellularLocation>
</comment>
<evidence type="ECO:0000256" key="1">
    <source>
        <dbReference type="ARBA" id="ARBA00004651"/>
    </source>
</evidence>
<accession>A0A2N5CBK8</accession>
<feature type="transmembrane region" description="Helical" evidence="6">
    <location>
        <begin position="267"/>
        <end position="291"/>
    </location>
</feature>
<evidence type="ECO:0000313" key="9">
    <source>
        <dbReference type="Proteomes" id="UP000234341"/>
    </source>
</evidence>
<feature type="domain" description="Major facilitator superfamily (MFS) profile" evidence="7">
    <location>
        <begin position="37"/>
        <end position="411"/>
    </location>
</feature>
<feature type="transmembrane region" description="Helical" evidence="6">
    <location>
        <begin position="75"/>
        <end position="95"/>
    </location>
</feature>
<keyword evidence="4 6" id="KW-1133">Transmembrane helix</keyword>
<feature type="transmembrane region" description="Helical" evidence="6">
    <location>
        <begin position="358"/>
        <end position="379"/>
    </location>
</feature>
<evidence type="ECO:0000313" key="8">
    <source>
        <dbReference type="EMBL" id="PLP99595.1"/>
    </source>
</evidence>
<feature type="transmembrane region" description="Helical" evidence="6">
    <location>
        <begin position="236"/>
        <end position="255"/>
    </location>
</feature>
<evidence type="ECO:0000256" key="2">
    <source>
        <dbReference type="ARBA" id="ARBA00022475"/>
    </source>
</evidence>
<keyword evidence="5 6" id="KW-0472">Membrane</keyword>
<evidence type="ECO:0000256" key="5">
    <source>
        <dbReference type="ARBA" id="ARBA00023136"/>
    </source>
</evidence>
<dbReference type="GO" id="GO:0005886">
    <property type="term" value="C:plasma membrane"/>
    <property type="evidence" value="ECO:0007669"/>
    <property type="project" value="UniProtKB-SubCell"/>
</dbReference>
<feature type="transmembrane region" description="Helical" evidence="6">
    <location>
        <begin position="189"/>
        <end position="211"/>
    </location>
</feature>
<dbReference type="PROSITE" id="PS50850">
    <property type="entry name" value="MFS"/>
    <property type="match status" value="1"/>
</dbReference>
<proteinExistence type="predicted"/>